<dbReference type="GO" id="GO:0007165">
    <property type="term" value="P:signal transduction"/>
    <property type="evidence" value="ECO:0007669"/>
    <property type="project" value="UniProtKB-KW"/>
</dbReference>
<evidence type="ECO:0000256" key="5">
    <source>
        <dbReference type="ARBA" id="ARBA00022692"/>
    </source>
</evidence>
<evidence type="ECO:0000313" key="14">
    <source>
        <dbReference type="EMBL" id="KFX70509.1"/>
    </source>
</evidence>
<dbReference type="PROSITE" id="PS50885">
    <property type="entry name" value="HAMP"/>
    <property type="match status" value="1"/>
</dbReference>
<keyword evidence="7 11" id="KW-0472">Membrane</keyword>
<keyword evidence="4" id="KW-0145">Chemotaxis</keyword>
<dbReference type="CDD" id="cd06225">
    <property type="entry name" value="HAMP"/>
    <property type="match status" value="1"/>
</dbReference>
<keyword evidence="3" id="KW-0488">Methylation</keyword>
<comment type="similarity">
    <text evidence="9">Belongs to the methyl-accepting chemotaxis (MCP) protein family.</text>
</comment>
<evidence type="ECO:0000256" key="6">
    <source>
        <dbReference type="ARBA" id="ARBA00022989"/>
    </source>
</evidence>
<comment type="subcellular location">
    <subcellularLocation>
        <location evidence="1">Cell membrane</location>
        <topology evidence="1">Multi-pass membrane protein</topology>
    </subcellularLocation>
</comment>
<dbReference type="eggNOG" id="COG0840">
    <property type="taxonomic scope" value="Bacteria"/>
</dbReference>
<dbReference type="CDD" id="cd11386">
    <property type="entry name" value="MCP_signal"/>
    <property type="match status" value="1"/>
</dbReference>
<evidence type="ECO:0000256" key="8">
    <source>
        <dbReference type="ARBA" id="ARBA00023224"/>
    </source>
</evidence>
<evidence type="ECO:0000259" key="12">
    <source>
        <dbReference type="PROSITE" id="PS50111"/>
    </source>
</evidence>
<dbReference type="Proteomes" id="UP000030063">
    <property type="component" value="Unassembled WGS sequence"/>
</dbReference>
<evidence type="ECO:0000256" key="11">
    <source>
        <dbReference type="SAM" id="Phobius"/>
    </source>
</evidence>
<dbReference type="GO" id="GO:0005886">
    <property type="term" value="C:plasma membrane"/>
    <property type="evidence" value="ECO:0007669"/>
    <property type="project" value="UniProtKB-SubCell"/>
</dbReference>
<dbReference type="OrthoDB" id="9760371at2"/>
<keyword evidence="2" id="KW-1003">Cell membrane</keyword>
<evidence type="ECO:0008006" key="16">
    <source>
        <dbReference type="Google" id="ProtNLM"/>
    </source>
</evidence>
<evidence type="ECO:0000256" key="3">
    <source>
        <dbReference type="ARBA" id="ARBA00022481"/>
    </source>
</evidence>
<dbReference type="InterPro" id="IPR033479">
    <property type="entry name" value="dCache_1"/>
</dbReference>
<evidence type="ECO:0000256" key="1">
    <source>
        <dbReference type="ARBA" id="ARBA00004651"/>
    </source>
</evidence>
<dbReference type="FunFam" id="1.10.287.950:FF:000001">
    <property type="entry name" value="Methyl-accepting chemotaxis sensory transducer"/>
    <property type="match status" value="1"/>
</dbReference>
<evidence type="ECO:0000256" key="2">
    <source>
        <dbReference type="ARBA" id="ARBA00022475"/>
    </source>
</evidence>
<dbReference type="PANTHER" id="PTHR32089:SF112">
    <property type="entry name" value="LYSOZYME-LIKE PROTEIN-RELATED"/>
    <property type="match status" value="1"/>
</dbReference>
<dbReference type="CDD" id="cd12912">
    <property type="entry name" value="PDC2_MCP_like"/>
    <property type="match status" value="1"/>
</dbReference>
<dbReference type="Gene3D" id="3.30.450.20">
    <property type="entry name" value="PAS domain"/>
    <property type="match status" value="1"/>
</dbReference>
<keyword evidence="15" id="KW-1185">Reference proteome</keyword>
<dbReference type="Pfam" id="PF00015">
    <property type="entry name" value="MCPsignal"/>
    <property type="match status" value="1"/>
</dbReference>
<sequence length="651" mass="70273">MTIRFKLIAAFIGVTLIPVLIITLFVTSQAMERERTQFNQSSVKQIQEVDNAFSLFLESAAENVTLLTQTRLLKSADSSLPSYMDKPQATQMSPPASGAGVAIYELFEQFGKTHPSYSFVYASTSQGHYLQWPVSELRANYDPRERPWFKAALTGNGKPVRTQAYEFKEANAVIISTTQTFIDADGGAGVISLDVSLNKLTEVAKNVRFGDKGYLVLVEGDGTVLADPMHPTYNFKALASLGDGYKFLASQPAGFYSVQLEGKDYNASVYKSPTLGWTYIGLIESSEISAGAWHLVWVITLLGGALVVIFGLCGVALSKVLIAPINNTSAGLRDIASGEADLTRRLEVKGNDETAQMAKGFNSFVGSIQNLIKEIRASSLQVEREAMDIGTQADQLDASAQRQSMAVDMVSTAFHEMVATANEVAMNCNRAAEAAQHGQDQAHKGQQVIGLMVSQVSSLGERIRQASESISQLEQNTQDITAILDTIRGIAEQTNLLALNAAIEAARAGDQGRGFAVVADEVRALAKRTSDSTEQINGLLHKLVTSSQSVALDMQHSLVQSNESVAFTAQVEEAFAGVREAVTTIKDMNTQIATAAEEQHAVAEDINRHIADIHSDAGRISEVSSVSKTSTHSLTQISSELNKLVGCFRTD</sequence>
<dbReference type="SMART" id="SM00283">
    <property type="entry name" value="MA"/>
    <property type="match status" value="1"/>
</dbReference>
<name>A0A0A1YPC2_9PSED</name>
<dbReference type="STRING" id="1395571.TMS3_0100790"/>
<proteinExistence type="inferred from homology"/>
<evidence type="ECO:0000256" key="9">
    <source>
        <dbReference type="ARBA" id="ARBA00029447"/>
    </source>
</evidence>
<protein>
    <recommendedName>
        <fullName evidence="16">Chemotaxis protein</fullName>
    </recommendedName>
</protein>
<feature type="domain" description="HAMP" evidence="13">
    <location>
        <begin position="319"/>
        <end position="373"/>
    </location>
</feature>
<evidence type="ECO:0000259" key="13">
    <source>
        <dbReference type="PROSITE" id="PS50885"/>
    </source>
</evidence>
<dbReference type="SUPFAM" id="SSF103190">
    <property type="entry name" value="Sensory domain-like"/>
    <property type="match status" value="1"/>
</dbReference>
<comment type="caution">
    <text evidence="14">The sequence shown here is derived from an EMBL/GenBank/DDBJ whole genome shotgun (WGS) entry which is preliminary data.</text>
</comment>
<gene>
    <name evidence="14" type="ORF">TMS3_0100790</name>
</gene>
<keyword evidence="6 11" id="KW-1133">Transmembrane helix</keyword>
<evidence type="ECO:0000313" key="15">
    <source>
        <dbReference type="Proteomes" id="UP000030063"/>
    </source>
</evidence>
<keyword evidence="8 10" id="KW-0807">Transducer</keyword>
<organism evidence="14 15">
    <name type="scientific">Pseudomonas taeanensis MS-3</name>
    <dbReference type="NCBI Taxonomy" id="1395571"/>
    <lineage>
        <taxon>Bacteria</taxon>
        <taxon>Pseudomonadati</taxon>
        <taxon>Pseudomonadota</taxon>
        <taxon>Gammaproteobacteria</taxon>
        <taxon>Pseudomonadales</taxon>
        <taxon>Pseudomonadaceae</taxon>
        <taxon>Pseudomonas</taxon>
    </lineage>
</organism>
<dbReference type="GO" id="GO:0006935">
    <property type="term" value="P:chemotaxis"/>
    <property type="evidence" value="ECO:0007669"/>
    <property type="project" value="UniProtKB-KW"/>
</dbReference>
<dbReference type="Pfam" id="PF02743">
    <property type="entry name" value="dCache_1"/>
    <property type="match status" value="1"/>
</dbReference>
<keyword evidence="5 11" id="KW-0812">Transmembrane</keyword>
<dbReference type="InterPro" id="IPR004089">
    <property type="entry name" value="MCPsignal_dom"/>
</dbReference>
<feature type="domain" description="Methyl-accepting transducer" evidence="12">
    <location>
        <begin position="378"/>
        <end position="614"/>
    </location>
</feature>
<reference evidence="14 15" key="1">
    <citation type="journal article" date="2014" name="Genome Announc.">
        <title>Draft Genome Sequence of Petroleum Oil-Degrading Marine Bacterium Pseudomonas taeanensis Strain MS-3, Isolated from a Crude Oil-Contaminated Seashore.</title>
        <authorList>
            <person name="Lee S.Y."/>
            <person name="Kim S.H."/>
            <person name="Lee D.G."/>
            <person name="Shin S."/>
            <person name="Yun S.H."/>
            <person name="Choi C.W."/>
            <person name="Chung Y.H."/>
            <person name="Choi J.S."/>
            <person name="Kahng H.Y."/>
            <person name="Kim S.I."/>
        </authorList>
    </citation>
    <scope>NUCLEOTIDE SEQUENCE [LARGE SCALE GENOMIC DNA]</scope>
    <source>
        <strain evidence="14 15">MS-3</strain>
    </source>
</reference>
<evidence type="ECO:0000256" key="10">
    <source>
        <dbReference type="PROSITE-ProRule" id="PRU00284"/>
    </source>
</evidence>
<accession>A0A0A1YPC2</accession>
<feature type="transmembrane region" description="Helical" evidence="11">
    <location>
        <begin position="292"/>
        <end position="317"/>
    </location>
</feature>
<dbReference type="SUPFAM" id="SSF58104">
    <property type="entry name" value="Methyl-accepting chemotaxis protein (MCP) signaling domain"/>
    <property type="match status" value="1"/>
</dbReference>
<dbReference type="EMBL" id="AWSQ01000001">
    <property type="protein sequence ID" value="KFX70509.1"/>
    <property type="molecule type" value="Genomic_DNA"/>
</dbReference>
<dbReference type="PROSITE" id="PS50111">
    <property type="entry name" value="CHEMOTAXIS_TRANSDUC_2"/>
    <property type="match status" value="1"/>
</dbReference>
<dbReference type="InterPro" id="IPR029151">
    <property type="entry name" value="Sensor-like_sf"/>
</dbReference>
<dbReference type="AlphaFoldDB" id="A0A0A1YPC2"/>
<dbReference type="SMART" id="SM00304">
    <property type="entry name" value="HAMP"/>
    <property type="match status" value="1"/>
</dbReference>
<dbReference type="InterPro" id="IPR003660">
    <property type="entry name" value="HAMP_dom"/>
</dbReference>
<dbReference type="Gene3D" id="1.10.287.950">
    <property type="entry name" value="Methyl-accepting chemotaxis protein"/>
    <property type="match status" value="1"/>
</dbReference>
<dbReference type="PANTHER" id="PTHR32089">
    <property type="entry name" value="METHYL-ACCEPTING CHEMOTAXIS PROTEIN MCPB"/>
    <property type="match status" value="1"/>
</dbReference>
<evidence type="ECO:0000256" key="7">
    <source>
        <dbReference type="ARBA" id="ARBA00023136"/>
    </source>
</evidence>
<evidence type="ECO:0000256" key="4">
    <source>
        <dbReference type="ARBA" id="ARBA00022500"/>
    </source>
</evidence>
<dbReference type="Pfam" id="PF00672">
    <property type="entry name" value="HAMP"/>
    <property type="match status" value="1"/>
</dbReference>